<proteinExistence type="predicted"/>
<evidence type="ECO:0000313" key="2">
    <source>
        <dbReference type="EMBL" id="CAL1533939.1"/>
    </source>
</evidence>
<protein>
    <recommendedName>
        <fullName evidence="1">VWFD domain-containing protein</fullName>
    </recommendedName>
</protein>
<organism evidence="2 3">
    <name type="scientific">Lymnaea stagnalis</name>
    <name type="common">Great pond snail</name>
    <name type="synonym">Helix stagnalis</name>
    <dbReference type="NCBI Taxonomy" id="6523"/>
    <lineage>
        <taxon>Eukaryota</taxon>
        <taxon>Metazoa</taxon>
        <taxon>Spiralia</taxon>
        <taxon>Lophotrochozoa</taxon>
        <taxon>Mollusca</taxon>
        <taxon>Gastropoda</taxon>
        <taxon>Heterobranchia</taxon>
        <taxon>Euthyneura</taxon>
        <taxon>Panpulmonata</taxon>
        <taxon>Hygrophila</taxon>
        <taxon>Lymnaeoidea</taxon>
        <taxon>Lymnaeidae</taxon>
        <taxon>Lymnaea</taxon>
    </lineage>
</organism>
<sequence>DEETAYVRYIYQKGQMQWPYKIGRETEIGYVKTPSTVFTVTVTDKSFDLKEAKYLESFISEVSRNTTSIQKCQKHVCKNSRFINNFAYRSEIQQLYNCPCTVGQLGLQWMFSENRGQDIYCYAISAVAKRRLLGSNPRNKLCCYKWKKPPGGSTWETWADSIALSSFIHNTADAGHVLVGDQNWFRGVQENLDAHQWCCKDAKDSKMCGRFNSIYPDMDCSYTVTFAPANLLGDPHVITFDNLTYTMNGLGEWTLMDILSINFMLQARTSQVKSSNGVLTNATVFTAFAAREGDYARFQVELSFDKKTMVILVDGFNYTTDFYRNATFRLAKEYIDISRDNRFNKTKVAALFPSNVIVQVNVG</sequence>
<feature type="non-terminal residue" evidence="2">
    <location>
        <position position="363"/>
    </location>
</feature>
<name>A0AAV2HM49_LYMST</name>
<feature type="non-terminal residue" evidence="2">
    <location>
        <position position="1"/>
    </location>
</feature>
<accession>A0AAV2HM49</accession>
<dbReference type="InterPro" id="IPR051495">
    <property type="entry name" value="Epithelial_Barrier/Signaling"/>
</dbReference>
<dbReference type="PANTHER" id="PTHR13802:SF52">
    <property type="entry name" value="MUCIN-4"/>
    <property type="match status" value="1"/>
</dbReference>
<keyword evidence="3" id="KW-1185">Reference proteome</keyword>
<dbReference type="EMBL" id="CAXITT010000156">
    <property type="protein sequence ID" value="CAL1533939.1"/>
    <property type="molecule type" value="Genomic_DNA"/>
</dbReference>
<dbReference type="InterPro" id="IPR001846">
    <property type="entry name" value="VWF_type-D"/>
</dbReference>
<reference evidence="2 3" key="1">
    <citation type="submission" date="2024-04" db="EMBL/GenBank/DDBJ databases">
        <authorList>
            <consortium name="Genoscope - CEA"/>
            <person name="William W."/>
        </authorList>
    </citation>
    <scope>NUCLEOTIDE SEQUENCE [LARGE SCALE GENOMIC DNA]</scope>
</reference>
<evidence type="ECO:0000259" key="1">
    <source>
        <dbReference type="PROSITE" id="PS51233"/>
    </source>
</evidence>
<dbReference type="AlphaFoldDB" id="A0AAV2HM49"/>
<dbReference type="PROSITE" id="PS51233">
    <property type="entry name" value="VWFD"/>
    <property type="match status" value="1"/>
</dbReference>
<evidence type="ECO:0000313" key="3">
    <source>
        <dbReference type="Proteomes" id="UP001497497"/>
    </source>
</evidence>
<feature type="domain" description="VWFD" evidence="1">
    <location>
        <begin position="227"/>
        <end position="363"/>
    </location>
</feature>
<gene>
    <name evidence="2" type="ORF">GSLYS_00007899001</name>
</gene>
<dbReference type="Proteomes" id="UP001497497">
    <property type="component" value="Unassembled WGS sequence"/>
</dbReference>
<dbReference type="PANTHER" id="PTHR13802">
    <property type="entry name" value="MUCIN 4-RELATED"/>
    <property type="match status" value="1"/>
</dbReference>
<comment type="caution">
    <text evidence="2">The sequence shown here is derived from an EMBL/GenBank/DDBJ whole genome shotgun (WGS) entry which is preliminary data.</text>
</comment>